<dbReference type="Proteomes" id="UP000324222">
    <property type="component" value="Unassembled WGS sequence"/>
</dbReference>
<dbReference type="EMBL" id="VSRR010010589">
    <property type="protein sequence ID" value="MPC52046.1"/>
    <property type="molecule type" value="Genomic_DNA"/>
</dbReference>
<name>A0A5B7G2M6_PORTR</name>
<sequence>MELSFQVVATRKVRKRRQVSATPSVSGDREEIPVVSNNTPPPAEEPPEKVARIEAPCPDTANVMLTEGQTSMDTSPPTPPETPEGGQDRESEQFPVEGQTVTDPQGDDNGNTTDGEAPTLQQQPEAEHTMEEEAPELEAEVPLTVQENGLPEENTPQCKEEVNSEDTDKHHMEASEDFDTSKESNDLIVDHDSETPLEVDTSHETEPDGEGEGDGDGDGEQDGDSNRGGGKDNDNNGNHGVDGEKNGKHCRDDEQEDSAIDVTETSASEPMDSDDKDTDLNVSTESNELEVEEPSEVGTTTREVQTDEGPLNLSQGYRGDKNFRKDCYVFTDNEDDEEDCGDQEEEHDEVGALDLSRHARSVREARTQRESLESPPGDTDGKGENRNARGQGTQTILSITQSRKSKKLKQQSATSTGASTPAVQTASMVAPITRPPMPLDWACSSLVPAPVNPQAVAFNDLMTLSHAAVQLQLMAHHAQAQAQAQAQARAQAEVQARAQAEVLKSLKSTESLSFVNGSGDTLTISPITATSPDNKSKTTYSKAVTKSHHTPKTVNGNTYSKNMNNKSHNTSKSGGSISSSRVSSAAINHGNIRTISKPGLAASLKIPNVSVGSKTNGTSALPTPKPEKDHPERTGDPVFKITNQKLAEFVRMQKMKQRNHFKSSTTSTTTTSSSSSSSNLSSSPSLSTCSSSKPHTNSPLKVSSSSGPTTSLSSSVTRPNTGSSQSIRATNTSVRQIPNPSFIRQQSESRITGGLSGLGLNNRKPSESISRIESLTRSLHEKVAASSRAAINSAAR</sequence>
<feature type="compositionally biased region" description="Low complexity" evidence="1">
    <location>
        <begin position="567"/>
        <end position="582"/>
    </location>
</feature>
<feature type="compositionally biased region" description="Polar residues" evidence="1">
    <location>
        <begin position="610"/>
        <end position="621"/>
    </location>
</feature>
<feature type="region of interest" description="Disordered" evidence="1">
    <location>
        <begin position="655"/>
        <end position="796"/>
    </location>
</feature>
<evidence type="ECO:0000256" key="1">
    <source>
        <dbReference type="SAM" id="MobiDB-lite"/>
    </source>
</evidence>
<feature type="compositionally biased region" description="Polar residues" evidence="1">
    <location>
        <begin position="767"/>
        <end position="777"/>
    </location>
</feature>
<gene>
    <name evidence="2" type="ORF">E2C01_045906</name>
</gene>
<feature type="region of interest" description="Disordered" evidence="1">
    <location>
        <begin position="11"/>
        <end position="422"/>
    </location>
</feature>
<feature type="compositionally biased region" description="Polar residues" evidence="1">
    <location>
        <begin position="718"/>
        <end position="750"/>
    </location>
</feature>
<feature type="compositionally biased region" description="Low complexity" evidence="1">
    <location>
        <begin position="663"/>
        <end position="692"/>
    </location>
</feature>
<feature type="compositionally biased region" description="Acidic residues" evidence="1">
    <location>
        <begin position="332"/>
        <end position="348"/>
    </location>
</feature>
<dbReference type="OrthoDB" id="6377868at2759"/>
<feature type="region of interest" description="Disordered" evidence="1">
    <location>
        <begin position="609"/>
        <end position="638"/>
    </location>
</feature>
<evidence type="ECO:0000313" key="3">
    <source>
        <dbReference type="Proteomes" id="UP000324222"/>
    </source>
</evidence>
<organism evidence="2 3">
    <name type="scientific">Portunus trituberculatus</name>
    <name type="common">Swimming crab</name>
    <name type="synonym">Neptunus trituberculatus</name>
    <dbReference type="NCBI Taxonomy" id="210409"/>
    <lineage>
        <taxon>Eukaryota</taxon>
        <taxon>Metazoa</taxon>
        <taxon>Ecdysozoa</taxon>
        <taxon>Arthropoda</taxon>
        <taxon>Crustacea</taxon>
        <taxon>Multicrustacea</taxon>
        <taxon>Malacostraca</taxon>
        <taxon>Eumalacostraca</taxon>
        <taxon>Eucarida</taxon>
        <taxon>Decapoda</taxon>
        <taxon>Pleocyemata</taxon>
        <taxon>Brachyura</taxon>
        <taxon>Eubrachyura</taxon>
        <taxon>Portunoidea</taxon>
        <taxon>Portunidae</taxon>
        <taxon>Portuninae</taxon>
        <taxon>Portunus</taxon>
    </lineage>
</organism>
<feature type="compositionally biased region" description="Basic and acidic residues" evidence="1">
    <location>
        <begin position="318"/>
        <end position="327"/>
    </location>
</feature>
<dbReference type="AlphaFoldDB" id="A0A5B7G2M6"/>
<feature type="compositionally biased region" description="Polar residues" evidence="1">
    <location>
        <begin position="693"/>
        <end position="702"/>
    </location>
</feature>
<feature type="compositionally biased region" description="Polar residues" evidence="1">
    <location>
        <begin position="525"/>
        <end position="544"/>
    </location>
</feature>
<keyword evidence="3" id="KW-1185">Reference proteome</keyword>
<feature type="compositionally biased region" description="Polar residues" evidence="1">
    <location>
        <begin position="388"/>
        <end position="400"/>
    </location>
</feature>
<reference evidence="2 3" key="1">
    <citation type="submission" date="2019-05" db="EMBL/GenBank/DDBJ databases">
        <title>Another draft genome of Portunus trituberculatus and its Hox gene families provides insights of decapod evolution.</title>
        <authorList>
            <person name="Jeong J.-H."/>
            <person name="Song I."/>
            <person name="Kim S."/>
            <person name="Choi T."/>
            <person name="Kim D."/>
            <person name="Ryu S."/>
            <person name="Kim W."/>
        </authorList>
    </citation>
    <scope>NUCLEOTIDE SEQUENCE [LARGE SCALE GENOMIC DNA]</scope>
    <source>
        <tissue evidence="2">Muscle</tissue>
    </source>
</reference>
<protein>
    <submittedName>
        <fullName evidence="2">Uncharacterized protein</fullName>
    </submittedName>
</protein>
<comment type="caution">
    <text evidence="2">The sequence shown here is derived from an EMBL/GenBank/DDBJ whole genome shotgun (WGS) entry which is preliminary data.</text>
</comment>
<evidence type="ECO:0000313" key="2">
    <source>
        <dbReference type="EMBL" id="MPC52046.1"/>
    </source>
</evidence>
<feature type="compositionally biased region" description="Basic and acidic residues" evidence="1">
    <location>
        <begin position="355"/>
        <end position="372"/>
    </location>
</feature>
<feature type="region of interest" description="Disordered" evidence="1">
    <location>
        <begin position="525"/>
        <end position="582"/>
    </location>
</feature>
<feature type="compositionally biased region" description="Basic and acidic residues" evidence="1">
    <location>
        <begin position="241"/>
        <end position="252"/>
    </location>
</feature>
<feature type="compositionally biased region" description="Acidic residues" evidence="1">
    <location>
        <begin position="207"/>
        <end position="223"/>
    </location>
</feature>
<feature type="compositionally biased region" description="Polar residues" evidence="1">
    <location>
        <begin position="99"/>
        <end position="123"/>
    </location>
</feature>
<feature type="compositionally biased region" description="Polar residues" evidence="1">
    <location>
        <begin position="413"/>
        <end position="422"/>
    </location>
</feature>
<feature type="compositionally biased region" description="Basic and acidic residues" evidence="1">
    <location>
        <begin position="158"/>
        <end position="206"/>
    </location>
</feature>
<feature type="compositionally biased region" description="Polar residues" evidence="1">
    <location>
        <begin position="552"/>
        <end position="566"/>
    </location>
</feature>
<feature type="compositionally biased region" description="Low complexity" evidence="1">
    <location>
        <begin position="784"/>
        <end position="796"/>
    </location>
</feature>
<proteinExistence type="predicted"/>
<feature type="compositionally biased region" description="Low complexity" evidence="1">
    <location>
        <begin position="703"/>
        <end position="717"/>
    </location>
</feature>
<accession>A0A5B7G2M6</accession>
<feature type="compositionally biased region" description="Basic and acidic residues" evidence="1">
    <location>
        <begin position="625"/>
        <end position="635"/>
    </location>
</feature>